<name>M0KAN2_9EURY</name>
<evidence type="ECO:0000259" key="2">
    <source>
        <dbReference type="Pfam" id="PF26404"/>
    </source>
</evidence>
<dbReference type="AlphaFoldDB" id="M0KAN2"/>
<organism evidence="3 4">
    <name type="scientific">Haloarcula amylolytica JCM 13557</name>
    <dbReference type="NCBI Taxonomy" id="1227452"/>
    <lineage>
        <taxon>Archaea</taxon>
        <taxon>Methanobacteriati</taxon>
        <taxon>Methanobacteriota</taxon>
        <taxon>Stenosarchaea group</taxon>
        <taxon>Halobacteria</taxon>
        <taxon>Halobacteriales</taxon>
        <taxon>Haloarculaceae</taxon>
        <taxon>Haloarcula</taxon>
    </lineage>
</organism>
<dbReference type="Proteomes" id="UP000011623">
    <property type="component" value="Unassembled WGS sequence"/>
</dbReference>
<proteinExistence type="predicted"/>
<reference evidence="3 4" key="1">
    <citation type="journal article" date="2014" name="PLoS Genet.">
        <title>Phylogenetically driven sequencing of extremely halophilic archaea reveals strategies for static and dynamic osmo-response.</title>
        <authorList>
            <person name="Becker E.A."/>
            <person name="Seitzer P.M."/>
            <person name="Tritt A."/>
            <person name="Larsen D."/>
            <person name="Krusor M."/>
            <person name="Yao A.I."/>
            <person name="Wu D."/>
            <person name="Madern D."/>
            <person name="Eisen J.A."/>
            <person name="Darling A.E."/>
            <person name="Facciotti M.T."/>
        </authorList>
    </citation>
    <scope>NUCLEOTIDE SEQUENCE [LARGE SCALE GENOMIC DNA]</scope>
    <source>
        <strain evidence="3 4">JCM 13557</strain>
    </source>
</reference>
<dbReference type="Pfam" id="PF26404">
    <property type="entry name" value="DUF8102"/>
    <property type="match status" value="1"/>
</dbReference>
<keyword evidence="4" id="KW-1185">Reference proteome</keyword>
<feature type="region of interest" description="Disordered" evidence="1">
    <location>
        <begin position="1"/>
        <end position="31"/>
    </location>
</feature>
<dbReference type="RefSeq" id="WP_008311489.1">
    <property type="nucleotide sequence ID" value="NZ_AOLW01000032.1"/>
</dbReference>
<feature type="domain" description="Domain of unknown function" evidence="2">
    <location>
        <begin position="34"/>
        <end position="115"/>
    </location>
</feature>
<comment type="caution">
    <text evidence="3">The sequence shown here is derived from an EMBL/GenBank/DDBJ whole genome shotgun (WGS) entry which is preliminary data.</text>
</comment>
<accession>M0KAN2</accession>
<gene>
    <name evidence="3" type="ORF">C442_14250</name>
</gene>
<protein>
    <recommendedName>
        <fullName evidence="2">Domain of unknown function domain-containing protein</fullName>
    </recommendedName>
</protein>
<sequence length="216" mass="23509">MTDTPTHPAGLLTDTEADLLADPDTDLSDHPDVQDRIRTRLTKTLHDCTVLYPTLPTADIDAVFNPADDAEQSAVRAATQDCLALLTLGMLRSDDLLETRLHDAVQHAGLSDGEEIDVTVELRRGPLPTLEQFAADVAGHGVTDRAFPLFEHFIGDPDADLDILADIAEDLNFNFDVDADEHNAHRAQVAALERAPQTVITGVRAVTDTDETERDP</sequence>
<dbReference type="PATRIC" id="fig|1227452.3.peg.2839"/>
<dbReference type="InterPro" id="IPR058415">
    <property type="entry name" value="DUF8102"/>
</dbReference>
<evidence type="ECO:0000256" key="1">
    <source>
        <dbReference type="SAM" id="MobiDB-lite"/>
    </source>
</evidence>
<dbReference type="EMBL" id="AOLW01000032">
    <property type="protein sequence ID" value="EMA18437.1"/>
    <property type="molecule type" value="Genomic_DNA"/>
</dbReference>
<feature type="compositionally biased region" description="Acidic residues" evidence="1">
    <location>
        <begin position="15"/>
        <end position="26"/>
    </location>
</feature>
<evidence type="ECO:0000313" key="3">
    <source>
        <dbReference type="EMBL" id="EMA18437.1"/>
    </source>
</evidence>
<evidence type="ECO:0000313" key="4">
    <source>
        <dbReference type="Proteomes" id="UP000011623"/>
    </source>
</evidence>